<evidence type="ECO:0000313" key="3">
    <source>
        <dbReference type="Proteomes" id="UP000009168"/>
    </source>
</evidence>
<feature type="signal peptide" evidence="1">
    <location>
        <begin position="1"/>
        <end position="19"/>
    </location>
</feature>
<keyword evidence="3" id="KW-1185">Reference proteome</keyword>
<dbReference type="Proteomes" id="UP000009168">
    <property type="component" value="Unassembled WGS sequence"/>
</dbReference>
<evidence type="ECO:0008006" key="4">
    <source>
        <dbReference type="Google" id="ProtNLM"/>
    </source>
</evidence>
<name>I7M686_TETTS</name>
<dbReference type="HOGENOM" id="CLU_2242016_0_0_1"/>
<reference evidence="3" key="1">
    <citation type="journal article" date="2006" name="PLoS Biol.">
        <title>Macronuclear genome sequence of the ciliate Tetrahymena thermophila, a model eukaryote.</title>
        <authorList>
            <person name="Eisen J.A."/>
            <person name="Coyne R.S."/>
            <person name="Wu M."/>
            <person name="Wu D."/>
            <person name="Thiagarajan M."/>
            <person name="Wortman J.R."/>
            <person name="Badger J.H."/>
            <person name="Ren Q."/>
            <person name="Amedeo P."/>
            <person name="Jones K.M."/>
            <person name="Tallon L.J."/>
            <person name="Delcher A.L."/>
            <person name="Salzberg S.L."/>
            <person name="Silva J.C."/>
            <person name="Haas B.J."/>
            <person name="Majoros W.H."/>
            <person name="Farzad M."/>
            <person name="Carlton J.M."/>
            <person name="Smith R.K. Jr."/>
            <person name="Garg J."/>
            <person name="Pearlman R.E."/>
            <person name="Karrer K.M."/>
            <person name="Sun L."/>
            <person name="Manning G."/>
            <person name="Elde N.C."/>
            <person name="Turkewitz A.P."/>
            <person name="Asai D.J."/>
            <person name="Wilkes D.E."/>
            <person name="Wang Y."/>
            <person name="Cai H."/>
            <person name="Collins K."/>
            <person name="Stewart B.A."/>
            <person name="Lee S.R."/>
            <person name="Wilamowska K."/>
            <person name="Weinberg Z."/>
            <person name="Ruzzo W.L."/>
            <person name="Wloga D."/>
            <person name="Gaertig J."/>
            <person name="Frankel J."/>
            <person name="Tsao C.-C."/>
            <person name="Gorovsky M.A."/>
            <person name="Keeling P.J."/>
            <person name="Waller R.F."/>
            <person name="Patron N.J."/>
            <person name="Cherry J.M."/>
            <person name="Stover N.A."/>
            <person name="Krieger C.J."/>
            <person name="del Toro C."/>
            <person name="Ryder H.F."/>
            <person name="Williamson S.C."/>
            <person name="Barbeau R.A."/>
            <person name="Hamilton E.P."/>
            <person name="Orias E."/>
        </authorList>
    </citation>
    <scope>NUCLEOTIDE SEQUENCE [LARGE SCALE GENOMIC DNA]</scope>
    <source>
        <strain evidence="3">SB210</strain>
    </source>
</reference>
<sequence>MKQFLQILLLSLAISFAFGSVCSTDFRMVNDSVTTINLECEGLRGGSGLCHGSFSFNYDFEHISSCIISVSREGNVVRYSGWKCEVGEQDQTCQITIVKKGASAV</sequence>
<dbReference type="AlphaFoldDB" id="I7M686"/>
<keyword evidence="1" id="KW-0732">Signal</keyword>
<organism evidence="2 3">
    <name type="scientific">Tetrahymena thermophila (strain SB210)</name>
    <dbReference type="NCBI Taxonomy" id="312017"/>
    <lineage>
        <taxon>Eukaryota</taxon>
        <taxon>Sar</taxon>
        <taxon>Alveolata</taxon>
        <taxon>Ciliophora</taxon>
        <taxon>Intramacronucleata</taxon>
        <taxon>Oligohymenophorea</taxon>
        <taxon>Hymenostomatida</taxon>
        <taxon>Tetrahymenina</taxon>
        <taxon>Tetrahymenidae</taxon>
        <taxon>Tetrahymena</taxon>
    </lineage>
</organism>
<dbReference type="GeneID" id="7841654"/>
<evidence type="ECO:0000313" key="2">
    <source>
        <dbReference type="EMBL" id="EAR84646.1"/>
    </source>
</evidence>
<feature type="chain" id="PRO_5003712036" description="Transmembrane protein" evidence="1">
    <location>
        <begin position="20"/>
        <end position="105"/>
    </location>
</feature>
<evidence type="ECO:0000256" key="1">
    <source>
        <dbReference type="SAM" id="SignalP"/>
    </source>
</evidence>
<dbReference type="KEGG" id="tet:TTHERM_00649150"/>
<gene>
    <name evidence="2" type="ORF">TTHERM_00649150</name>
</gene>
<dbReference type="RefSeq" id="XP_001032309.1">
    <property type="nucleotide sequence ID" value="XM_001032309.1"/>
</dbReference>
<proteinExistence type="predicted"/>
<dbReference type="InParanoid" id="I7M686"/>
<accession>I7M686</accession>
<dbReference type="EMBL" id="GG662698">
    <property type="protein sequence ID" value="EAR84646.1"/>
    <property type="molecule type" value="Genomic_DNA"/>
</dbReference>
<protein>
    <recommendedName>
        <fullName evidence="4">Transmembrane protein</fullName>
    </recommendedName>
</protein>